<reference evidence="2 3" key="1">
    <citation type="submission" date="2015-08" db="EMBL/GenBank/DDBJ databases">
        <title>Complete genome sequence of Sulfurifustis variabilis.</title>
        <authorList>
            <person name="Miura A."/>
            <person name="Kojima H."/>
            <person name="Fukui M."/>
        </authorList>
    </citation>
    <scope>NUCLEOTIDE SEQUENCE [LARGE SCALE GENOMIC DNA]</scope>
    <source>
        <strain evidence="3">skN76</strain>
    </source>
</reference>
<organism evidence="2 3">
    <name type="scientific">Sulfurifustis variabilis</name>
    <dbReference type="NCBI Taxonomy" id="1675686"/>
    <lineage>
        <taxon>Bacteria</taxon>
        <taxon>Pseudomonadati</taxon>
        <taxon>Pseudomonadota</taxon>
        <taxon>Gammaproteobacteria</taxon>
        <taxon>Acidiferrobacterales</taxon>
        <taxon>Acidiferrobacteraceae</taxon>
        <taxon>Sulfurifustis</taxon>
    </lineage>
</organism>
<accession>A0A1B4V206</accession>
<feature type="transmembrane region" description="Helical" evidence="1">
    <location>
        <begin position="28"/>
        <end position="48"/>
    </location>
</feature>
<evidence type="ECO:0000313" key="3">
    <source>
        <dbReference type="Proteomes" id="UP000218899"/>
    </source>
</evidence>
<dbReference type="Proteomes" id="UP000218899">
    <property type="component" value="Chromosome"/>
</dbReference>
<feature type="transmembrane region" description="Helical" evidence="1">
    <location>
        <begin position="60"/>
        <end position="88"/>
    </location>
</feature>
<evidence type="ECO:0000256" key="1">
    <source>
        <dbReference type="SAM" id="Phobius"/>
    </source>
</evidence>
<name>A0A1B4V206_9GAMM</name>
<dbReference type="AlphaFoldDB" id="A0A1B4V206"/>
<gene>
    <name evidence="2" type="ORF">SVA_0904</name>
</gene>
<dbReference type="RefSeq" id="WP_096459360.1">
    <property type="nucleotide sequence ID" value="NZ_AP014936.1"/>
</dbReference>
<dbReference type="EMBL" id="AP014936">
    <property type="protein sequence ID" value="BAU47483.1"/>
    <property type="molecule type" value="Genomic_DNA"/>
</dbReference>
<dbReference type="OrthoDB" id="9853933at2"/>
<proteinExistence type="predicted"/>
<sequence length="508" mass="55343">MKRRTLAVALSALTLVGGHFYNRRWDRAVLFFVAFVLWGLGVYASLTFQMNRLMDATGGAAFFDVFQGHVTAFGVGSLLLWLASLIVAFVDGGRTAEAPLARWTGSGVAAAVGLSIVSSLALALAAATSGTVRVGHEPYETTAAPEPVRHAPRHFSHYVYLGRSTPSGSQAPAPPAGDGYLRGRFVFEDRPAAGVELTLTLNGKYETGRLTTDENGEFTVRVPSGDWFVNMLVTHAWSEKPEEGEYMIVTGHEPKLVGDDWNEHHWLERDGIRVEVGGQPKEPQLTFTIRRRVSVNWPEPGTQATRTSVDQGVVTWEPYPGADAYLVRITELEREGRSTTFHGVAAKKVAGDTRFPLARLQALPSREGEKEYQVSVSAFAKDGSLLSESNNRLDGRLFVLADAKQFLRDSDRIPGSDAFSARELEEAHDNNRRIEAVAVLLKDGLVGEAERLLGKVKGKTDPGKKAAVTGYLMASRGRCAEAKRLFAQALSEGGRTCVPQHYRAGCGE</sequence>
<keyword evidence="1" id="KW-0472">Membrane</keyword>
<dbReference type="KEGG" id="sva:SVA_0904"/>
<feature type="transmembrane region" description="Helical" evidence="1">
    <location>
        <begin position="108"/>
        <end position="127"/>
    </location>
</feature>
<protein>
    <submittedName>
        <fullName evidence="2">Uncharacterized protein</fullName>
    </submittedName>
</protein>
<keyword evidence="3" id="KW-1185">Reference proteome</keyword>
<keyword evidence="1" id="KW-0812">Transmembrane</keyword>
<evidence type="ECO:0000313" key="2">
    <source>
        <dbReference type="EMBL" id="BAU47483.1"/>
    </source>
</evidence>
<keyword evidence="1" id="KW-1133">Transmembrane helix</keyword>